<dbReference type="Pfam" id="PF07969">
    <property type="entry name" value="Amidohydro_3"/>
    <property type="match status" value="1"/>
</dbReference>
<evidence type="ECO:0000313" key="2">
    <source>
        <dbReference type="EMBL" id="POF43396.1"/>
    </source>
</evidence>
<protein>
    <recommendedName>
        <fullName evidence="1">Amidohydrolase 3 domain-containing protein</fullName>
    </recommendedName>
</protein>
<keyword evidence="3" id="KW-1185">Reference proteome</keyword>
<reference evidence="3" key="1">
    <citation type="submission" date="2017-02" db="EMBL/GenBank/DDBJ databases">
        <authorList>
            <person name="Furmanczyk E.M."/>
        </authorList>
    </citation>
    <scope>NUCLEOTIDE SEQUENCE [LARGE SCALE GENOMIC DNA]</scope>
    <source>
        <strain evidence="3">AP3_22</strain>
    </source>
</reference>
<sequence length="549" mass="60674">MTGVAMTIAADLIITHADIHTMDPSLPRAQAIAVHQGRIVAVGDNVDIERMAGVETRRINAQGQLMLPGLQDTHVHFQLSSADLYHNASLYAAANLDELLAAIREFAERHPDKAWIRGVGFSSSVFNPEELTKELLDSVTGGRPALMLANDYHNGWANSAAFEIAGVTAGSPEPANGSYVRNADDTPKGWLLEDAIWAMNRIAPGYTDEEYLEAMQHYSKEFNRRGITGVLDAMVNRNYMKNYQASHDRGDLTLRVRATSKVFAHKPLDEQLRELKDLREIYRGDRVSMHSAKFFLDGVLESGTAVFLQPRCDTGGNAELMFTREQINTCFAAFDREKFQLHVHTIGDGAVRAAVDGIEHARQINGQWDSRHQLAHLQVVAPADIPRFSSLGILANFQPLWAQPQPEADAIAEAMLGAERSEWIFPIGAFVRKGVTCMMSSDWGVSTYDPFEILQSAVTRQNVGAGPDDPVHNPQHRISIEDAIRGYTLNAAHAAWRDDCTGSLSVGKYADLILLDRNLFEIDPGEIAQTQVLLTLLEGQEVHRSPDFG</sequence>
<accession>A0A2S3VTX7</accession>
<dbReference type="SUPFAM" id="SSF51556">
    <property type="entry name" value="Metallo-dependent hydrolases"/>
    <property type="match status" value="1"/>
</dbReference>
<dbReference type="SUPFAM" id="SSF51338">
    <property type="entry name" value="Composite domain of metallo-dependent hydrolases"/>
    <property type="match status" value="1"/>
</dbReference>
<dbReference type="Gene3D" id="2.30.40.10">
    <property type="entry name" value="Urease, subunit C, domain 1"/>
    <property type="match status" value="1"/>
</dbReference>
<organism evidence="2 3">
    <name type="scientific">Pseudomonas laurylsulfativorans</name>
    <dbReference type="NCBI Taxonomy" id="1943631"/>
    <lineage>
        <taxon>Bacteria</taxon>
        <taxon>Pseudomonadati</taxon>
        <taxon>Pseudomonadota</taxon>
        <taxon>Gammaproteobacteria</taxon>
        <taxon>Pseudomonadales</taxon>
        <taxon>Pseudomonadaceae</taxon>
        <taxon>Pseudomonas</taxon>
    </lineage>
</organism>
<name>A0A2S3VTX7_9PSED</name>
<dbReference type="InterPro" id="IPR032466">
    <property type="entry name" value="Metal_Hydrolase"/>
</dbReference>
<dbReference type="PANTHER" id="PTHR22642">
    <property type="entry name" value="IMIDAZOLONEPROPIONASE"/>
    <property type="match status" value="1"/>
</dbReference>
<dbReference type="EMBL" id="MUJK01000001">
    <property type="protein sequence ID" value="POF43396.1"/>
    <property type="molecule type" value="Genomic_DNA"/>
</dbReference>
<evidence type="ECO:0000313" key="3">
    <source>
        <dbReference type="Proteomes" id="UP000237440"/>
    </source>
</evidence>
<dbReference type="CDD" id="cd01300">
    <property type="entry name" value="YtcJ_like"/>
    <property type="match status" value="1"/>
</dbReference>
<dbReference type="Gene3D" id="3.20.20.140">
    <property type="entry name" value="Metal-dependent hydrolases"/>
    <property type="match status" value="1"/>
</dbReference>
<dbReference type="InterPro" id="IPR013108">
    <property type="entry name" value="Amidohydro_3"/>
</dbReference>
<dbReference type="Gene3D" id="3.10.310.70">
    <property type="match status" value="1"/>
</dbReference>
<dbReference type="GO" id="GO:0016810">
    <property type="term" value="F:hydrolase activity, acting on carbon-nitrogen (but not peptide) bonds"/>
    <property type="evidence" value="ECO:0007669"/>
    <property type="project" value="InterPro"/>
</dbReference>
<dbReference type="InterPro" id="IPR011059">
    <property type="entry name" value="Metal-dep_hydrolase_composite"/>
</dbReference>
<evidence type="ECO:0000259" key="1">
    <source>
        <dbReference type="Pfam" id="PF07969"/>
    </source>
</evidence>
<proteinExistence type="predicted"/>
<dbReference type="OrthoDB" id="9031471at2"/>
<dbReference type="AlphaFoldDB" id="A0A2S3VTX7"/>
<dbReference type="InterPro" id="IPR033932">
    <property type="entry name" value="YtcJ-like"/>
</dbReference>
<gene>
    <name evidence="2" type="ORF">B0D71_00855</name>
</gene>
<dbReference type="Proteomes" id="UP000237440">
    <property type="component" value="Unassembled WGS sequence"/>
</dbReference>
<comment type="caution">
    <text evidence="2">The sequence shown here is derived from an EMBL/GenBank/DDBJ whole genome shotgun (WGS) entry which is preliminary data.</text>
</comment>
<dbReference type="PANTHER" id="PTHR22642:SF2">
    <property type="entry name" value="PROTEIN LONG AFTER FAR-RED 3"/>
    <property type="match status" value="1"/>
</dbReference>
<feature type="domain" description="Amidohydrolase 3" evidence="1">
    <location>
        <begin position="59"/>
        <end position="543"/>
    </location>
</feature>